<dbReference type="EMBL" id="JBJQOH010000008">
    <property type="protein sequence ID" value="KAL3675678.1"/>
    <property type="molecule type" value="Genomic_DNA"/>
</dbReference>
<feature type="compositionally biased region" description="Basic and acidic residues" evidence="1">
    <location>
        <begin position="111"/>
        <end position="124"/>
    </location>
</feature>
<gene>
    <name evidence="3" type="ORF">R1sor_025626</name>
</gene>
<keyword evidence="4" id="KW-1185">Reference proteome</keyword>
<dbReference type="Proteomes" id="UP001633002">
    <property type="component" value="Unassembled WGS sequence"/>
</dbReference>
<evidence type="ECO:0000313" key="4">
    <source>
        <dbReference type="Proteomes" id="UP001633002"/>
    </source>
</evidence>
<dbReference type="Gene3D" id="1.10.10.10">
    <property type="entry name" value="Winged helix-like DNA-binding domain superfamily/Winged helix DNA-binding domain"/>
    <property type="match status" value="1"/>
</dbReference>
<evidence type="ECO:0000259" key="2">
    <source>
        <dbReference type="PROSITE" id="PS51504"/>
    </source>
</evidence>
<dbReference type="PROSITE" id="PS51504">
    <property type="entry name" value="H15"/>
    <property type="match status" value="1"/>
</dbReference>
<reference evidence="3 4" key="1">
    <citation type="submission" date="2024-09" db="EMBL/GenBank/DDBJ databases">
        <title>Chromosome-scale assembly of Riccia sorocarpa.</title>
        <authorList>
            <person name="Paukszto L."/>
        </authorList>
    </citation>
    <scope>NUCLEOTIDE SEQUENCE [LARGE SCALE GENOMIC DNA]</scope>
    <source>
        <strain evidence="3">LP-2024</strain>
        <tissue evidence="3">Aerial parts of the thallus</tissue>
    </source>
</reference>
<dbReference type="AlphaFoldDB" id="A0ABD3G960"/>
<organism evidence="3 4">
    <name type="scientific">Riccia sorocarpa</name>
    <dbReference type="NCBI Taxonomy" id="122646"/>
    <lineage>
        <taxon>Eukaryota</taxon>
        <taxon>Viridiplantae</taxon>
        <taxon>Streptophyta</taxon>
        <taxon>Embryophyta</taxon>
        <taxon>Marchantiophyta</taxon>
        <taxon>Marchantiopsida</taxon>
        <taxon>Marchantiidae</taxon>
        <taxon>Marchantiales</taxon>
        <taxon>Ricciaceae</taxon>
        <taxon>Riccia</taxon>
    </lineage>
</organism>
<protein>
    <recommendedName>
        <fullName evidence="2">H15 domain-containing protein</fullName>
    </recommendedName>
</protein>
<dbReference type="InterPro" id="IPR036388">
    <property type="entry name" value="WH-like_DNA-bd_sf"/>
</dbReference>
<proteinExistence type="predicted"/>
<dbReference type="InterPro" id="IPR036390">
    <property type="entry name" value="WH_DNA-bd_sf"/>
</dbReference>
<dbReference type="SUPFAM" id="SSF46785">
    <property type="entry name" value="Winged helix' DNA-binding domain"/>
    <property type="match status" value="1"/>
</dbReference>
<comment type="caution">
    <text evidence="3">The sequence shown here is derived from an EMBL/GenBank/DDBJ whole genome shotgun (WGS) entry which is preliminary data.</text>
</comment>
<accession>A0ABD3G960</accession>
<name>A0ABD3G960_9MARC</name>
<dbReference type="GO" id="GO:0003677">
    <property type="term" value="F:DNA binding"/>
    <property type="evidence" value="ECO:0007669"/>
    <property type="project" value="UniProtKB-ARBA"/>
</dbReference>
<evidence type="ECO:0000256" key="1">
    <source>
        <dbReference type="SAM" id="MobiDB-lite"/>
    </source>
</evidence>
<feature type="domain" description="H15" evidence="2">
    <location>
        <begin position="17"/>
        <end position="87"/>
    </location>
</feature>
<sequence>MARRPLKVIINSAGKRPHATLRQLILNAILKLKKRGGCTKTDIRRNIERYYNCKLGKKFLGQMGRSLSRLVKEAQLHNHYERYQIVPIRDEDDPARGEEDRDGDVDLGVQQKEDPRVDRGRQQL</sequence>
<evidence type="ECO:0000313" key="3">
    <source>
        <dbReference type="EMBL" id="KAL3675678.1"/>
    </source>
</evidence>
<dbReference type="Pfam" id="PF00538">
    <property type="entry name" value="Linker_histone"/>
    <property type="match status" value="1"/>
</dbReference>
<dbReference type="InterPro" id="IPR005818">
    <property type="entry name" value="Histone_H1/H5_H15"/>
</dbReference>
<feature type="region of interest" description="Disordered" evidence="1">
    <location>
        <begin position="85"/>
        <end position="124"/>
    </location>
</feature>